<dbReference type="Proteomes" id="UP000016931">
    <property type="component" value="Unassembled WGS sequence"/>
</dbReference>
<reference evidence="3 4" key="1">
    <citation type="journal article" date="2012" name="PLoS Pathog.">
        <title>Diverse lifestyles and strategies of plant pathogenesis encoded in the genomes of eighteen Dothideomycetes fungi.</title>
        <authorList>
            <person name="Ohm R.A."/>
            <person name="Feau N."/>
            <person name="Henrissat B."/>
            <person name="Schoch C.L."/>
            <person name="Horwitz B.A."/>
            <person name="Barry K.W."/>
            <person name="Condon B.J."/>
            <person name="Copeland A.C."/>
            <person name="Dhillon B."/>
            <person name="Glaser F."/>
            <person name="Hesse C.N."/>
            <person name="Kosti I."/>
            <person name="LaButti K."/>
            <person name="Lindquist E.A."/>
            <person name="Lucas S."/>
            <person name="Salamov A.A."/>
            <person name="Bradshaw R.E."/>
            <person name="Ciuffetti L."/>
            <person name="Hamelin R.C."/>
            <person name="Kema G.H.J."/>
            <person name="Lawrence C."/>
            <person name="Scott J.A."/>
            <person name="Spatafora J.W."/>
            <person name="Turgeon B.G."/>
            <person name="de Wit P.J.G.M."/>
            <person name="Zhong S."/>
            <person name="Goodwin S.B."/>
            <person name="Grigoriev I.V."/>
        </authorList>
    </citation>
    <scope>NUCLEOTIDE SEQUENCE [LARGE SCALE GENOMIC DNA]</scope>
    <source>
        <strain evidence="3 4">SO2202</strain>
    </source>
</reference>
<keyword evidence="2" id="KW-0732">Signal</keyword>
<sequence length="121" mass="13724">MKAQIFLQACTLFAAVAAAPYPNERRDPVSNPGMPSAYRPKVQVTEAEVKEVEARAANTKRYTPKSQVKEPEVRKEADLMKRYSPAYEVKEAEVRKEADLMKRYTPKSQVKEVNVEFDGDS</sequence>
<feature type="signal peptide" evidence="2">
    <location>
        <begin position="1"/>
        <end position="18"/>
    </location>
</feature>
<dbReference type="GeneID" id="27897984"/>
<gene>
    <name evidence="3" type="ORF">SEPMUDRAFT_110509</name>
</gene>
<accession>M3D0V2</accession>
<dbReference type="EMBL" id="KB456268">
    <property type="protein sequence ID" value="EMF10118.1"/>
    <property type="molecule type" value="Genomic_DNA"/>
</dbReference>
<evidence type="ECO:0000256" key="2">
    <source>
        <dbReference type="SAM" id="SignalP"/>
    </source>
</evidence>
<dbReference type="RefSeq" id="XP_016758239.1">
    <property type="nucleotide sequence ID" value="XM_016900847.1"/>
</dbReference>
<evidence type="ECO:0000313" key="4">
    <source>
        <dbReference type="Proteomes" id="UP000016931"/>
    </source>
</evidence>
<keyword evidence="4" id="KW-1185">Reference proteome</keyword>
<name>M3D0V2_SPHMS</name>
<dbReference type="AlphaFoldDB" id="M3D0V2"/>
<evidence type="ECO:0000256" key="1">
    <source>
        <dbReference type="SAM" id="MobiDB-lite"/>
    </source>
</evidence>
<evidence type="ECO:0000313" key="3">
    <source>
        <dbReference type="EMBL" id="EMF10118.1"/>
    </source>
</evidence>
<dbReference type="HOGENOM" id="CLU_2039524_0_0_1"/>
<proteinExistence type="predicted"/>
<feature type="chain" id="PRO_5004032749" evidence="2">
    <location>
        <begin position="19"/>
        <end position="121"/>
    </location>
</feature>
<feature type="region of interest" description="Disordered" evidence="1">
    <location>
        <begin position="22"/>
        <end position="42"/>
    </location>
</feature>
<protein>
    <submittedName>
        <fullName evidence="3">Uncharacterized protein</fullName>
    </submittedName>
</protein>
<organism evidence="3 4">
    <name type="scientific">Sphaerulina musiva (strain SO2202)</name>
    <name type="common">Poplar stem canker fungus</name>
    <name type="synonym">Septoria musiva</name>
    <dbReference type="NCBI Taxonomy" id="692275"/>
    <lineage>
        <taxon>Eukaryota</taxon>
        <taxon>Fungi</taxon>
        <taxon>Dikarya</taxon>
        <taxon>Ascomycota</taxon>
        <taxon>Pezizomycotina</taxon>
        <taxon>Dothideomycetes</taxon>
        <taxon>Dothideomycetidae</taxon>
        <taxon>Mycosphaerellales</taxon>
        <taxon>Mycosphaerellaceae</taxon>
        <taxon>Sphaerulina</taxon>
    </lineage>
</organism>